<evidence type="ECO:0000313" key="1">
    <source>
        <dbReference type="EMBL" id="MDN4173952.1"/>
    </source>
</evidence>
<evidence type="ECO:0008006" key="3">
    <source>
        <dbReference type="Google" id="ProtNLM"/>
    </source>
</evidence>
<evidence type="ECO:0000313" key="2">
    <source>
        <dbReference type="Proteomes" id="UP001168620"/>
    </source>
</evidence>
<name>A0ABT8FII8_9ACTN</name>
<keyword evidence="2" id="KW-1185">Reference proteome</keyword>
<dbReference type="Proteomes" id="UP001168620">
    <property type="component" value="Unassembled WGS sequence"/>
</dbReference>
<dbReference type="RefSeq" id="WP_300953054.1">
    <property type="nucleotide sequence ID" value="NZ_JAUHJQ010000005.1"/>
</dbReference>
<sequence>MTSLLAWLADVLTGPGCPYPACDHRARGHRTLARHLKRSHP</sequence>
<organism evidence="1 2">
    <name type="scientific">Nocardioides oceani</name>
    <dbReference type="NCBI Taxonomy" id="3058369"/>
    <lineage>
        <taxon>Bacteria</taxon>
        <taxon>Bacillati</taxon>
        <taxon>Actinomycetota</taxon>
        <taxon>Actinomycetes</taxon>
        <taxon>Propionibacteriales</taxon>
        <taxon>Nocardioidaceae</taxon>
        <taxon>Nocardioides</taxon>
    </lineage>
</organism>
<accession>A0ABT8FII8</accession>
<reference evidence="1" key="1">
    <citation type="submission" date="2023-06" db="EMBL/GenBank/DDBJ databases">
        <title>Draft genome sequence of Nocardioides sp. SOB77.</title>
        <authorList>
            <person name="Zhang G."/>
        </authorList>
    </citation>
    <scope>NUCLEOTIDE SEQUENCE</scope>
    <source>
        <strain evidence="1">SOB77</strain>
    </source>
</reference>
<dbReference type="EMBL" id="JAUHJQ010000005">
    <property type="protein sequence ID" value="MDN4173952.1"/>
    <property type="molecule type" value="Genomic_DNA"/>
</dbReference>
<proteinExistence type="predicted"/>
<gene>
    <name evidence="1" type="ORF">QWY28_13405</name>
</gene>
<protein>
    <recommendedName>
        <fullName evidence="3">C2H2-type domain-containing protein</fullName>
    </recommendedName>
</protein>
<comment type="caution">
    <text evidence="1">The sequence shown here is derived from an EMBL/GenBank/DDBJ whole genome shotgun (WGS) entry which is preliminary data.</text>
</comment>